<evidence type="ECO:0000313" key="7">
    <source>
        <dbReference type="Proteomes" id="UP000271974"/>
    </source>
</evidence>
<dbReference type="FunFam" id="3.30.40.10:FF:000066">
    <property type="entry name" value="E3 ubiquitin-protein ligase UHRF2 isoform X1"/>
    <property type="match status" value="1"/>
</dbReference>
<dbReference type="PROSITE" id="PS50089">
    <property type="entry name" value="ZF_RING_2"/>
    <property type="match status" value="1"/>
</dbReference>
<evidence type="ECO:0000256" key="1">
    <source>
        <dbReference type="ARBA" id="ARBA00022723"/>
    </source>
</evidence>
<dbReference type="InterPro" id="IPR001841">
    <property type="entry name" value="Znf_RING"/>
</dbReference>
<dbReference type="AlphaFoldDB" id="A0A3S1HH37"/>
<dbReference type="InterPro" id="IPR013083">
    <property type="entry name" value="Znf_RING/FYVE/PHD"/>
</dbReference>
<name>A0A3S1HH37_ELYCH</name>
<keyword evidence="3" id="KW-0862">Zinc</keyword>
<evidence type="ECO:0000259" key="5">
    <source>
        <dbReference type="PROSITE" id="PS50089"/>
    </source>
</evidence>
<protein>
    <recommendedName>
        <fullName evidence="5">RING-type domain-containing protein</fullName>
    </recommendedName>
</protein>
<evidence type="ECO:0000256" key="4">
    <source>
        <dbReference type="PROSITE-ProRule" id="PRU00175"/>
    </source>
</evidence>
<evidence type="ECO:0000256" key="3">
    <source>
        <dbReference type="ARBA" id="ARBA00022833"/>
    </source>
</evidence>
<dbReference type="Proteomes" id="UP000271974">
    <property type="component" value="Unassembled WGS sequence"/>
</dbReference>
<dbReference type="Gene3D" id="3.30.40.10">
    <property type="entry name" value="Zinc/RING finger domain, C3HC4 (zinc finger)"/>
    <property type="match status" value="1"/>
</dbReference>
<evidence type="ECO:0000313" key="6">
    <source>
        <dbReference type="EMBL" id="RUS79232.1"/>
    </source>
</evidence>
<dbReference type="OrthoDB" id="2270193at2759"/>
<dbReference type="GO" id="GO:0061630">
    <property type="term" value="F:ubiquitin protein ligase activity"/>
    <property type="evidence" value="ECO:0007669"/>
    <property type="project" value="TreeGrafter"/>
</dbReference>
<gene>
    <name evidence="6" type="ORF">EGW08_013017</name>
</gene>
<feature type="domain" description="RING-type" evidence="5">
    <location>
        <begin position="50"/>
        <end position="89"/>
    </location>
</feature>
<keyword evidence="1" id="KW-0479">Metal-binding</keyword>
<dbReference type="GO" id="GO:0008270">
    <property type="term" value="F:zinc ion binding"/>
    <property type="evidence" value="ECO:0007669"/>
    <property type="project" value="UniProtKB-KW"/>
</dbReference>
<evidence type="ECO:0000256" key="2">
    <source>
        <dbReference type="ARBA" id="ARBA00022771"/>
    </source>
</evidence>
<dbReference type="PANTHER" id="PTHR14140">
    <property type="entry name" value="E3 UBIQUITIN-PROTEIN LIGASE UHRF-RELATED"/>
    <property type="match status" value="1"/>
</dbReference>
<dbReference type="PROSITE" id="PS00518">
    <property type="entry name" value="ZF_RING_1"/>
    <property type="match status" value="1"/>
</dbReference>
<organism evidence="6 7">
    <name type="scientific">Elysia chlorotica</name>
    <name type="common">Eastern emerald elysia</name>
    <name type="synonym">Sea slug</name>
    <dbReference type="NCBI Taxonomy" id="188477"/>
    <lineage>
        <taxon>Eukaryota</taxon>
        <taxon>Metazoa</taxon>
        <taxon>Spiralia</taxon>
        <taxon>Lophotrochozoa</taxon>
        <taxon>Mollusca</taxon>
        <taxon>Gastropoda</taxon>
        <taxon>Heterobranchia</taxon>
        <taxon>Euthyneura</taxon>
        <taxon>Panpulmonata</taxon>
        <taxon>Sacoglossa</taxon>
        <taxon>Placobranchoidea</taxon>
        <taxon>Plakobranchidae</taxon>
        <taxon>Elysia</taxon>
    </lineage>
</organism>
<dbReference type="SUPFAM" id="SSF57850">
    <property type="entry name" value="RING/U-box"/>
    <property type="match status" value="1"/>
</dbReference>
<dbReference type="InterPro" id="IPR017907">
    <property type="entry name" value="Znf_RING_CS"/>
</dbReference>
<reference evidence="6 7" key="1">
    <citation type="submission" date="2019-01" db="EMBL/GenBank/DDBJ databases">
        <title>A draft genome assembly of the solar-powered sea slug Elysia chlorotica.</title>
        <authorList>
            <person name="Cai H."/>
            <person name="Li Q."/>
            <person name="Fang X."/>
            <person name="Li J."/>
            <person name="Curtis N.E."/>
            <person name="Altenburger A."/>
            <person name="Shibata T."/>
            <person name="Feng M."/>
            <person name="Maeda T."/>
            <person name="Schwartz J.A."/>
            <person name="Shigenobu S."/>
            <person name="Lundholm N."/>
            <person name="Nishiyama T."/>
            <person name="Yang H."/>
            <person name="Hasebe M."/>
            <person name="Li S."/>
            <person name="Pierce S.K."/>
            <person name="Wang J."/>
        </authorList>
    </citation>
    <scope>NUCLEOTIDE SEQUENCE [LARGE SCALE GENOMIC DNA]</scope>
    <source>
        <strain evidence="6">EC2010</strain>
        <tissue evidence="6">Whole organism of an adult</tissue>
    </source>
</reference>
<dbReference type="PANTHER" id="PTHR14140:SF45">
    <property type="entry name" value="RING-TYPE E3 UBIQUITIN TRANSFERASE"/>
    <property type="match status" value="1"/>
</dbReference>
<keyword evidence="2 4" id="KW-0863">Zinc-finger</keyword>
<accession>A0A3S1HH37</accession>
<keyword evidence="7" id="KW-1185">Reference proteome</keyword>
<comment type="caution">
    <text evidence="6">The sequence shown here is derived from an EMBL/GenBank/DDBJ whole genome shotgun (WGS) entry which is preliminary data.</text>
</comment>
<proteinExistence type="predicted"/>
<dbReference type="GO" id="GO:0044027">
    <property type="term" value="P:negative regulation of gene expression via chromosomal CpG island methylation"/>
    <property type="evidence" value="ECO:0007669"/>
    <property type="project" value="TreeGrafter"/>
</dbReference>
<dbReference type="STRING" id="188477.A0A3S1HH37"/>
<dbReference type="EMBL" id="RQTK01000463">
    <property type="protein sequence ID" value="RUS79232.1"/>
    <property type="molecule type" value="Genomic_DNA"/>
</dbReference>
<sequence>MTKVDYKIEANIQKLIDEDSLNQRLWKTATSNTIYGYKAFLEKIEELFLCTCCQDVVCKPVTLECTHNICKFCLQRSFKAEVYSCPSCRAELNKDMNIEVNERLTQILNSFFPGYESGR</sequence>
<dbReference type="InterPro" id="IPR045134">
    <property type="entry name" value="UHRF1/2-like"/>
</dbReference>
<dbReference type="GO" id="GO:0016567">
    <property type="term" value="P:protein ubiquitination"/>
    <property type="evidence" value="ECO:0007669"/>
    <property type="project" value="TreeGrafter"/>
</dbReference>